<feature type="domain" description="M protein trans-acting positive regulator (MGA) PRD" evidence="2">
    <location>
        <begin position="169"/>
        <end position="385"/>
    </location>
</feature>
<proteinExistence type="predicted"/>
<protein>
    <submittedName>
        <fullName evidence="5">Transcriptional regulator</fullName>
    </submittedName>
</protein>
<accession>A0A0E1EII4</accession>
<sequence>MLFDFLEEKIKLKAYLMTALLDDGEINLDHFKTEYALSEKILQGLISELQILYSDFYLVVKSRTMVLFHYETLSKLETLHTIYRESNMLQFLAYFIAPQNVSFSEFTAKKFISVASAYRIKKNCKLYLESVKLSIQKNKVTGPEYQIRLLIALLQYHFGFIIYPFDATSEVMIRDFIEYSNFKGCDYDLKDLSEEYYYFYILVNLVWKRKEYKVEIPQTESFNQLKKSILYMELSKAAQKSIAIHLDIELNEGLLDYLYLVFCISDGPLFSNRDDINVNEEFIFASYKISKSKAFKNFCGRLLGREFIDSQHFKDINAYFLRHFICYCYYFIPDFYFLNTSRLSYSKDLYHLLDKGLADIFNLKGGNLTFSKHETVLLTMQLSNLIETFLAPLSVYVISSSNIRLQTYQVMLNQYFTSKIAEFFFVNYQTTQIDEKLLKKADIIIAERRYISSLKNDSGVAIQDILEIGMNNKQYHELLLQAIIEKRDQKVFEYISKMKHKIL</sequence>
<comment type="caution">
    <text evidence="5">The sequence shown here is derived from an EMBL/GenBank/DDBJ whole genome shotgun (WGS) entry which is preliminary data.</text>
</comment>
<dbReference type="Proteomes" id="UP000093122">
    <property type="component" value="Unassembled WGS sequence"/>
</dbReference>
<evidence type="ECO:0000313" key="7">
    <source>
        <dbReference type="Proteomes" id="UP000256718"/>
    </source>
</evidence>
<dbReference type="EMBL" id="QHGZ01000106">
    <property type="protein sequence ID" value="RDY83798.1"/>
    <property type="molecule type" value="Genomic_DNA"/>
</dbReference>
<reference evidence="5 7" key="2">
    <citation type="journal article" date="2018" name="Emerg. Microbes Infect.">
        <title>Phenotypic and molecular analysis of nontypeable Group B streptococci: identification of cps2a and hybrid cps2a/cps5 Group B streptococcal capsule gene clusters.</title>
        <authorList>
            <person name="Alhhazmi A."/>
            <person name="Tyrrell G.J."/>
        </authorList>
    </citation>
    <scope>NUCLEOTIDE SEQUENCE [LARGE SCALE GENOMIC DNA]</scope>
    <source>
        <strain evidence="5 7">PLGBS17</strain>
    </source>
</reference>
<dbReference type="InterPro" id="IPR013199">
    <property type="entry name" value="HTH_Mga_DNA-bd_dom"/>
</dbReference>
<dbReference type="Pfam" id="PF08280">
    <property type="entry name" value="HTH_Mga"/>
    <property type="match status" value="1"/>
</dbReference>
<evidence type="ECO:0000313" key="4">
    <source>
        <dbReference type="EMBL" id="OCM72066.1"/>
    </source>
</evidence>
<feature type="domain" description="Mga helix-turn-helix" evidence="1">
    <location>
        <begin position="72"/>
        <end position="154"/>
    </location>
</feature>
<dbReference type="KEGG" id="sage:EN72_07550"/>
<evidence type="ECO:0000259" key="2">
    <source>
        <dbReference type="Pfam" id="PF08270"/>
    </source>
</evidence>
<evidence type="ECO:0000259" key="3">
    <source>
        <dbReference type="Pfam" id="PF08280"/>
    </source>
</evidence>
<dbReference type="InterPro" id="IPR007737">
    <property type="entry name" value="Mga_HTH"/>
</dbReference>
<evidence type="ECO:0000313" key="6">
    <source>
        <dbReference type="Proteomes" id="UP000093122"/>
    </source>
</evidence>
<dbReference type="RefSeq" id="WP_000895673.1">
    <property type="nucleotide sequence ID" value="NZ_CAXOLC010000003.1"/>
</dbReference>
<dbReference type="Pfam" id="PF05043">
    <property type="entry name" value="Mga"/>
    <property type="match status" value="1"/>
</dbReference>
<evidence type="ECO:0000259" key="1">
    <source>
        <dbReference type="Pfam" id="PF05043"/>
    </source>
</evidence>
<name>A0A0E1EII4_STRAG</name>
<dbReference type="InterPro" id="IPR013236">
    <property type="entry name" value="Mga_PRD_dom"/>
</dbReference>
<dbReference type="Proteomes" id="UP000256718">
    <property type="component" value="Unassembled WGS sequence"/>
</dbReference>
<feature type="domain" description="M protein trans-acting positive regulator (MGA) HTH" evidence="3">
    <location>
        <begin position="7"/>
        <end position="64"/>
    </location>
</feature>
<gene>
    <name evidence="4" type="ORF">AX245_08255</name>
    <name evidence="5" type="ORF">C4618_03840</name>
</gene>
<reference evidence="4 6" key="1">
    <citation type="journal article" date="2016" name="Sci. Rep.">
        <title>Serotype IV Streptococcus agalactiae ST-452 has arisen from large genomic recombination events between CC23 and the hypervirulent CC17 lineages.</title>
        <authorList>
            <person name="Campisi E."/>
            <person name="Rinaudo C.D."/>
            <person name="Donati C."/>
            <person name="Barucco M."/>
            <person name="Torricelli G."/>
            <person name="Edwards M.S."/>
            <person name="Baker C.J."/>
            <person name="Margarit I."/>
            <person name="Rosini R."/>
        </authorList>
    </citation>
    <scope>NUCLEOTIDE SEQUENCE [LARGE SCALE GENOMIC DNA]</scope>
    <source>
        <strain evidence="4 6">CZ-PW-140</strain>
    </source>
</reference>
<evidence type="ECO:0000313" key="5">
    <source>
        <dbReference type="EMBL" id="RDY83798.1"/>
    </source>
</evidence>
<dbReference type="EMBL" id="MAWT01000011">
    <property type="protein sequence ID" value="OCM72066.1"/>
    <property type="molecule type" value="Genomic_DNA"/>
</dbReference>
<dbReference type="Pfam" id="PF08270">
    <property type="entry name" value="PRD_Mga"/>
    <property type="match status" value="1"/>
</dbReference>
<organism evidence="5 7">
    <name type="scientific">Streptococcus agalactiae</name>
    <dbReference type="NCBI Taxonomy" id="1311"/>
    <lineage>
        <taxon>Bacteria</taxon>
        <taxon>Bacillati</taxon>
        <taxon>Bacillota</taxon>
        <taxon>Bacilli</taxon>
        <taxon>Lactobacillales</taxon>
        <taxon>Streptococcaceae</taxon>
        <taxon>Streptococcus</taxon>
    </lineage>
</organism>
<dbReference type="AlphaFoldDB" id="A0A0E1EII4"/>